<dbReference type="InterPro" id="IPR006626">
    <property type="entry name" value="PbH1"/>
</dbReference>
<dbReference type="InterPro" id="IPR012334">
    <property type="entry name" value="Pectin_lyas_fold"/>
</dbReference>
<dbReference type="InterPro" id="IPR039448">
    <property type="entry name" value="Beta_helix"/>
</dbReference>
<accession>U5W0Z2</accession>
<feature type="domain" description="Right handed beta helix" evidence="3">
    <location>
        <begin position="163"/>
        <end position="303"/>
    </location>
</feature>
<dbReference type="SMART" id="SM00710">
    <property type="entry name" value="PbH1"/>
    <property type="match status" value="7"/>
</dbReference>
<dbReference type="KEGG" id="afs:AFR_22720"/>
<dbReference type="AlphaFoldDB" id="U5W0Z2"/>
<dbReference type="SUPFAM" id="SSF51126">
    <property type="entry name" value="Pectin lyase-like"/>
    <property type="match status" value="1"/>
</dbReference>
<dbReference type="EMBL" id="CP006272">
    <property type="protein sequence ID" value="AGZ42814.1"/>
    <property type="molecule type" value="Genomic_DNA"/>
</dbReference>
<keyword evidence="2" id="KW-1133">Transmembrane helix</keyword>
<evidence type="ECO:0000256" key="2">
    <source>
        <dbReference type="SAM" id="Phobius"/>
    </source>
</evidence>
<name>U5W0Z2_9ACTN</name>
<dbReference type="PATRIC" id="fig|1246995.3.peg.4605"/>
<evidence type="ECO:0000256" key="1">
    <source>
        <dbReference type="SAM" id="MobiDB-lite"/>
    </source>
</evidence>
<proteinExistence type="predicted"/>
<reference evidence="4 5" key="1">
    <citation type="journal article" date="2014" name="J. Biotechnol.">
        <title>Complete genome sequence of the actinobacterium Actinoplanes friuliensis HAG 010964, producer of the lipopeptide antibiotic friulimycin.</title>
        <authorList>
            <person name="Ruckert C."/>
            <person name="Szczepanowski R."/>
            <person name="Albersmeier A."/>
            <person name="Goesmann A."/>
            <person name="Fischer N."/>
            <person name="Steinkamper A."/>
            <person name="Puhler A."/>
            <person name="Biener R."/>
            <person name="Schwartz D."/>
            <person name="Kalinowski J."/>
        </authorList>
    </citation>
    <scope>NUCLEOTIDE SEQUENCE [LARGE SCALE GENOMIC DNA]</scope>
    <source>
        <strain evidence="4 5">DSM 7358</strain>
    </source>
</reference>
<evidence type="ECO:0000313" key="5">
    <source>
        <dbReference type="Proteomes" id="UP000017746"/>
    </source>
</evidence>
<feature type="region of interest" description="Disordered" evidence="1">
    <location>
        <begin position="62"/>
        <end position="82"/>
    </location>
</feature>
<gene>
    <name evidence="4" type="ORF">AFR_22720</name>
</gene>
<dbReference type="Gene3D" id="2.160.20.10">
    <property type="entry name" value="Single-stranded right-handed beta-helix, Pectin lyase-like"/>
    <property type="match status" value="1"/>
</dbReference>
<feature type="transmembrane region" description="Helical" evidence="2">
    <location>
        <begin position="21"/>
        <end position="41"/>
    </location>
</feature>
<dbReference type="OrthoDB" id="264773at2"/>
<keyword evidence="2" id="KW-0472">Membrane</keyword>
<evidence type="ECO:0000313" key="4">
    <source>
        <dbReference type="EMBL" id="AGZ42814.1"/>
    </source>
</evidence>
<dbReference type="eggNOG" id="COG3420">
    <property type="taxonomic scope" value="Bacteria"/>
</dbReference>
<dbReference type="Proteomes" id="UP000017746">
    <property type="component" value="Chromosome"/>
</dbReference>
<dbReference type="STRING" id="1246995.AFR_22720"/>
<dbReference type="RefSeq" id="WP_023363299.1">
    <property type="nucleotide sequence ID" value="NC_022657.1"/>
</dbReference>
<keyword evidence="2" id="KW-0812">Transmembrane</keyword>
<dbReference type="InterPro" id="IPR011050">
    <property type="entry name" value="Pectin_lyase_fold/virulence"/>
</dbReference>
<evidence type="ECO:0000259" key="3">
    <source>
        <dbReference type="Pfam" id="PF13229"/>
    </source>
</evidence>
<dbReference type="HOGENOM" id="CLU_041027_1_0_11"/>
<sequence>MTQGSNWPVVRRRLAALPGGPGLWLGGAALLVAVIALVISLTGTAGAEPVAGATGPVGPTVPAGAIVPTAPPSTDGTAPATGPLPTTTVAAGGTTCPAATVSVGDADSLTAALDQAQPGTSILLADGVYEGAFVGDAKGTAAKPIFVCGGPGAVLDGGGIKKGYGFHLDGADHWRLVGFTVRNAQKGVMADSVNHTVISGLTVEQIGDEAIHLRKFSSDNVVEGNTIRDTGKRRDKFGEGVYIGSANSNWAGITGGAPDTSDRNVVRGNTISATTAEAVDIKEGTTGGTVTGNTFDGAALTGADSWVDVKGNNWTISGNTGQRSPEDGFQTHQVYDGWGRGNTFTGNIAQVDGPGYGFHLAPVENNRVACTNKATGAALGLANVDCH</sequence>
<protein>
    <recommendedName>
        <fullName evidence="3">Right handed beta helix domain-containing protein</fullName>
    </recommendedName>
</protein>
<dbReference type="Pfam" id="PF13229">
    <property type="entry name" value="Beta_helix"/>
    <property type="match status" value="1"/>
</dbReference>
<keyword evidence="5" id="KW-1185">Reference proteome</keyword>
<organism evidence="4 5">
    <name type="scientific">Actinoplanes friuliensis DSM 7358</name>
    <dbReference type="NCBI Taxonomy" id="1246995"/>
    <lineage>
        <taxon>Bacteria</taxon>
        <taxon>Bacillati</taxon>
        <taxon>Actinomycetota</taxon>
        <taxon>Actinomycetes</taxon>
        <taxon>Micromonosporales</taxon>
        <taxon>Micromonosporaceae</taxon>
        <taxon>Actinoplanes</taxon>
    </lineage>
</organism>